<sequence length="488" mass="56018">MIKVKHLGEFLALILILLFLLIISCNLESQGDIAFREDLTVEGSLKKLKKPVVDDITVKINTLLDSFGIFDDERDVINNIQIAITDPNIGNAGDIGSAVGFKTYDMDEFYNLLDGLGSLKLREIIKFHSNALEVQVQAEIEARSVIDSVKGNVLKLRLENMFNQHKNYCLSYLKWLFNDPNPDTVYFRVINDNYVDKFSKVKDRIQSVVEDEKQYAGWMSASELEAIAFIRDILTDPSIVGYGGLKTYSNSEFYNLLRNLGDTILKEIIQFHLNNLRIENAALVAIENLQENYEKQQLQYKLYFCKLKYTLYLKELFGEPTSDDIYRKFLVSRYDFFNLFAKLESDALGIMRGKELYSGRMSSSELAVIWYILLVITDPDIGVPTIYNYERFYNLLDHLGDVKVKVIIQNIQKTLKAQDEAKTAIEDVNDVNLKQKLESDLKEKNSAYVLALKEAFGKLNYDSIYQTTKNVDYVNWFNAIKDTASSSI</sequence>
<dbReference type="AlphaFoldDB" id="A0A0R9QEI9"/>
<accession>A0A0R9QEI9</accession>
<gene>
    <name evidence="2" type="ORF">BTA133</name>
</gene>
<reference evidence="2" key="2">
    <citation type="journal article" date="2013" name="J. Bacteriol.">
        <title>Large linear plasmids of Borrelia species that cause relapsing fever.</title>
        <authorList>
            <person name="Miller S.C."/>
            <person name="Porcella S.F."/>
            <person name="Raffel S.J."/>
            <person name="Schwan T.G."/>
            <person name="Barbour A.G."/>
        </authorList>
    </citation>
    <scope>NUCLEOTIDE SEQUENCE</scope>
    <source>
        <strain evidence="2">91E135</strain>
        <plasmid evidence="2">lp150</plasmid>
    </source>
</reference>
<reference evidence="2" key="1">
    <citation type="submission" date="2012-01" db="EMBL/GenBank/DDBJ databases">
        <authorList>
            <person name="Wikstroem N."/>
        </authorList>
    </citation>
    <scope>NUCLEOTIDE SEQUENCE</scope>
    <source>
        <strain evidence="2">91E135</strain>
        <plasmid evidence="2">lp150</plasmid>
    </source>
</reference>
<dbReference type="RefSeq" id="WP_054287502.1">
    <property type="nucleotide sequence ID" value="NC_021624.2"/>
</dbReference>
<evidence type="ECO:0000256" key="1">
    <source>
        <dbReference type="SAM" id="Coils"/>
    </source>
</evidence>
<evidence type="ECO:0008006" key="3">
    <source>
        <dbReference type="Google" id="ProtNLM"/>
    </source>
</evidence>
<dbReference type="PROSITE" id="PS51257">
    <property type="entry name" value="PROKAR_LIPOPROTEIN"/>
    <property type="match status" value="1"/>
</dbReference>
<dbReference type="EMBL" id="HM008710">
    <property type="protein sequence ID" value="ALC78620.1"/>
    <property type="molecule type" value="Genomic_DNA"/>
</dbReference>
<evidence type="ECO:0000313" key="2">
    <source>
        <dbReference type="EMBL" id="ALC78620.1"/>
    </source>
</evidence>
<organism evidence="2">
    <name type="scientific">Borrelia turicatae (strain 91E135)</name>
    <dbReference type="NCBI Taxonomy" id="314724"/>
    <lineage>
        <taxon>Bacteria</taxon>
        <taxon>Pseudomonadati</taxon>
        <taxon>Spirochaetota</taxon>
        <taxon>Spirochaetia</taxon>
        <taxon>Spirochaetales</taxon>
        <taxon>Borreliaceae</taxon>
        <taxon>Borrelia</taxon>
    </lineage>
</organism>
<geneLocation type="plasmid" evidence="2">
    <name>lp150</name>
</geneLocation>
<dbReference type="NCBIfam" id="NF047534">
    <property type="entry name" value="lipo_BTA121_dup"/>
    <property type="match status" value="3"/>
</dbReference>
<proteinExistence type="predicted"/>
<name>A0A0R9QEI9_BORT9</name>
<keyword evidence="2" id="KW-0614">Plasmid</keyword>
<keyword evidence="1" id="KW-0175">Coiled coil</keyword>
<reference evidence="2" key="3">
    <citation type="submission" date="2015-06" db="EMBL/GenBank/DDBJ databases">
        <authorList>
            <person name="Hoefler B.C."/>
            <person name="Straight P.D."/>
        </authorList>
    </citation>
    <scope>NUCLEOTIDE SEQUENCE</scope>
    <source>
        <strain evidence="2">91E135</strain>
        <plasmid evidence="2">lp150</plasmid>
    </source>
</reference>
<protein>
    <recommendedName>
        <fullName evidence="3">Lipoprotein</fullName>
    </recommendedName>
</protein>
<feature type="coiled-coil region" evidence="1">
    <location>
        <begin position="279"/>
        <end position="306"/>
    </location>
</feature>